<reference evidence="2" key="1">
    <citation type="journal article" date="2015" name="Nature">
        <title>Complex archaea that bridge the gap between prokaryotes and eukaryotes.</title>
        <authorList>
            <person name="Spang A."/>
            <person name="Saw J.H."/>
            <person name="Jorgensen S.L."/>
            <person name="Zaremba-Niedzwiedzka K."/>
            <person name="Martijn J."/>
            <person name="Lind A.E."/>
            <person name="van Eijk R."/>
            <person name="Schleper C."/>
            <person name="Guy L."/>
            <person name="Ettema T.J."/>
        </authorList>
    </citation>
    <scope>NUCLEOTIDE SEQUENCE</scope>
</reference>
<dbReference type="EMBL" id="LAZR01030238">
    <property type="protein sequence ID" value="KKL57212.1"/>
    <property type="molecule type" value="Genomic_DNA"/>
</dbReference>
<feature type="region of interest" description="Disordered" evidence="1">
    <location>
        <begin position="1"/>
        <end position="49"/>
    </location>
</feature>
<organism evidence="2">
    <name type="scientific">marine sediment metagenome</name>
    <dbReference type="NCBI Taxonomy" id="412755"/>
    <lineage>
        <taxon>unclassified sequences</taxon>
        <taxon>metagenomes</taxon>
        <taxon>ecological metagenomes</taxon>
    </lineage>
</organism>
<proteinExistence type="predicted"/>
<evidence type="ECO:0000313" key="2">
    <source>
        <dbReference type="EMBL" id="KKL57212.1"/>
    </source>
</evidence>
<protein>
    <submittedName>
        <fullName evidence="2">Uncharacterized protein</fullName>
    </submittedName>
</protein>
<dbReference type="AlphaFoldDB" id="A0A0F9G1E6"/>
<sequence length="49" mass="5740">MGKKRSLWKKTEEPEAPPVEAQVEKKTSQEKYTQQKEKFLADERLSGMD</sequence>
<gene>
    <name evidence="2" type="ORF">LCGC14_2237660</name>
</gene>
<name>A0A0F9G1E6_9ZZZZ</name>
<feature type="non-terminal residue" evidence="2">
    <location>
        <position position="49"/>
    </location>
</feature>
<accession>A0A0F9G1E6</accession>
<feature type="compositionally biased region" description="Basic and acidic residues" evidence="1">
    <location>
        <begin position="22"/>
        <end position="49"/>
    </location>
</feature>
<comment type="caution">
    <text evidence="2">The sequence shown here is derived from an EMBL/GenBank/DDBJ whole genome shotgun (WGS) entry which is preliminary data.</text>
</comment>
<evidence type="ECO:0000256" key="1">
    <source>
        <dbReference type="SAM" id="MobiDB-lite"/>
    </source>
</evidence>